<dbReference type="Pfam" id="PF18765">
    <property type="entry name" value="Polbeta"/>
    <property type="match status" value="1"/>
</dbReference>
<dbReference type="SUPFAM" id="SSF81301">
    <property type="entry name" value="Nucleotidyltransferase"/>
    <property type="match status" value="1"/>
</dbReference>
<dbReference type="PIRSF" id="PIRSF020217">
    <property type="entry name" value="UCP020217"/>
    <property type="match status" value="1"/>
</dbReference>
<keyword evidence="3" id="KW-1185">Reference proteome</keyword>
<reference evidence="2 3" key="1">
    <citation type="submission" date="2020-03" db="EMBL/GenBank/DDBJ databases">
        <title>Draft Genome Sequence of 2-Methylisoborneol Producing Pseudanabaena yagii Strain GIHE-NHR1 Isolated from North Han River in South Korea.</title>
        <authorList>
            <person name="Jeong J."/>
        </authorList>
    </citation>
    <scope>NUCLEOTIDE SEQUENCE [LARGE SCALE GENOMIC DNA]</scope>
    <source>
        <strain evidence="2 3">GIHE-NHR1</strain>
    </source>
</reference>
<organism evidence="2 3">
    <name type="scientific">Pseudanabaena yagii GIHE-NHR1</name>
    <dbReference type="NCBI Taxonomy" id="2722753"/>
    <lineage>
        <taxon>Bacteria</taxon>
        <taxon>Bacillati</taxon>
        <taxon>Cyanobacteriota</taxon>
        <taxon>Cyanophyceae</taxon>
        <taxon>Pseudanabaenales</taxon>
        <taxon>Pseudanabaenaceae</taxon>
        <taxon>Pseudanabaena</taxon>
        <taxon>Pseudanabaena yagii</taxon>
    </lineage>
</organism>
<dbReference type="Gene3D" id="3.30.460.10">
    <property type="entry name" value="Beta Polymerase, domain 2"/>
    <property type="match status" value="1"/>
</dbReference>
<dbReference type="InterPro" id="IPR043519">
    <property type="entry name" value="NT_sf"/>
</dbReference>
<dbReference type="InterPro" id="IPR041633">
    <property type="entry name" value="Polbeta"/>
</dbReference>
<name>A0ABX1LKD6_9CYAN</name>
<protein>
    <submittedName>
        <fullName evidence="2">Nucleotidyltransferase domain-containing protein</fullName>
    </submittedName>
</protein>
<dbReference type="RefSeq" id="WP_169361701.1">
    <property type="nucleotide sequence ID" value="NZ_JAAVJL010000001.1"/>
</dbReference>
<comment type="caution">
    <text evidence="2">The sequence shown here is derived from an EMBL/GenBank/DDBJ whole genome shotgun (WGS) entry which is preliminary data.</text>
</comment>
<accession>A0ABX1LKD6</accession>
<evidence type="ECO:0000313" key="2">
    <source>
        <dbReference type="EMBL" id="NMF56572.1"/>
    </source>
</evidence>
<feature type="domain" description="Polymerase beta nucleotidyltransferase" evidence="1">
    <location>
        <begin position="40"/>
        <end position="121"/>
    </location>
</feature>
<proteinExistence type="predicted"/>
<gene>
    <name evidence="2" type="ORF">HC246_00645</name>
</gene>
<dbReference type="Proteomes" id="UP000738376">
    <property type="component" value="Unassembled WGS sequence"/>
</dbReference>
<dbReference type="InterPro" id="IPR024700">
    <property type="entry name" value="UCP020217"/>
</dbReference>
<dbReference type="EMBL" id="JAAVJL010000001">
    <property type="protein sequence ID" value="NMF56572.1"/>
    <property type="molecule type" value="Genomic_DNA"/>
</dbReference>
<evidence type="ECO:0000313" key="3">
    <source>
        <dbReference type="Proteomes" id="UP000738376"/>
    </source>
</evidence>
<evidence type="ECO:0000259" key="1">
    <source>
        <dbReference type="Pfam" id="PF18765"/>
    </source>
</evidence>
<sequence>MISSHDLKTYIAGAKQRQRQKQILLDARYELLQTVAQKGAEILKTDFAAHKVWLFGSGLRRDLIHLESDVDLAVEGLAETSYLRAVSRLLDLNANVSVDLVMLDDASESLRDRIIREGKEL</sequence>
<dbReference type="CDD" id="cd05403">
    <property type="entry name" value="NT_KNTase_like"/>
    <property type="match status" value="1"/>
</dbReference>